<evidence type="ECO:0000313" key="1">
    <source>
        <dbReference type="EMBL" id="MET3576551.1"/>
    </source>
</evidence>
<name>A0ABV2GE42_9BACL</name>
<organism evidence="1 2">
    <name type="scientific">Bhargavaea ullalensis</name>
    <dbReference type="NCBI Taxonomy" id="1265685"/>
    <lineage>
        <taxon>Bacteria</taxon>
        <taxon>Bacillati</taxon>
        <taxon>Bacillota</taxon>
        <taxon>Bacilli</taxon>
        <taxon>Bacillales</taxon>
        <taxon>Caryophanaceae</taxon>
        <taxon>Bhargavaea</taxon>
    </lineage>
</organism>
<accession>A0ABV2GE42</accession>
<keyword evidence="2" id="KW-1185">Reference proteome</keyword>
<gene>
    <name evidence="1" type="ORF">ABID49_002480</name>
</gene>
<dbReference type="EMBL" id="JBEPLW010000026">
    <property type="protein sequence ID" value="MET3576551.1"/>
    <property type="molecule type" value="Genomic_DNA"/>
</dbReference>
<protein>
    <submittedName>
        <fullName evidence="1">Uncharacterized protein</fullName>
    </submittedName>
</protein>
<comment type="caution">
    <text evidence="1">The sequence shown here is derived from an EMBL/GenBank/DDBJ whole genome shotgun (WGS) entry which is preliminary data.</text>
</comment>
<evidence type="ECO:0000313" key="2">
    <source>
        <dbReference type="Proteomes" id="UP001549099"/>
    </source>
</evidence>
<sequence>MNKTLTIGLLMTGVIVILALFGPRLPGIDAELAQTILIKTDEGKLLAPPYGPSGDFVI</sequence>
<proteinExistence type="predicted"/>
<dbReference type="Proteomes" id="UP001549099">
    <property type="component" value="Unassembled WGS sequence"/>
</dbReference>
<dbReference type="RefSeq" id="WP_354198693.1">
    <property type="nucleotide sequence ID" value="NZ_JBEPLW010000026.1"/>
</dbReference>
<reference evidence="1 2" key="1">
    <citation type="submission" date="2024-06" db="EMBL/GenBank/DDBJ databases">
        <title>Genomic Encyclopedia of Type Strains, Phase IV (KMG-IV): sequencing the most valuable type-strain genomes for metagenomic binning, comparative biology and taxonomic classification.</title>
        <authorList>
            <person name="Goeker M."/>
        </authorList>
    </citation>
    <scope>NUCLEOTIDE SEQUENCE [LARGE SCALE GENOMIC DNA]</scope>
    <source>
        <strain evidence="1 2">DSM 26128</strain>
    </source>
</reference>